<dbReference type="EMBL" id="VWOJ01000002">
    <property type="protein sequence ID" value="KAA5803794.1"/>
    <property type="molecule type" value="Genomic_DNA"/>
</dbReference>
<proteinExistence type="predicted"/>
<gene>
    <name evidence="1" type="ORF">F1654_08320</name>
</gene>
<comment type="caution">
    <text evidence="1">The sequence shown here is derived from an EMBL/GenBank/DDBJ whole genome shotgun (WGS) entry which is preliminary data.</text>
</comment>
<reference evidence="1 2" key="1">
    <citation type="submission" date="2019-09" db="EMBL/GenBank/DDBJ databases">
        <authorList>
            <person name="Kevbrin V."/>
            <person name="Grouzdev D.S."/>
        </authorList>
    </citation>
    <scope>NUCLEOTIDE SEQUENCE [LARGE SCALE GENOMIC DNA]</scope>
    <source>
        <strain evidence="1 2">G-192</strain>
    </source>
</reference>
<dbReference type="Proteomes" id="UP000325122">
    <property type="component" value="Unassembled WGS sequence"/>
</dbReference>
<dbReference type="AlphaFoldDB" id="A0A5M6ZJ71"/>
<evidence type="ECO:0000313" key="1">
    <source>
        <dbReference type="EMBL" id="KAA5803794.1"/>
    </source>
</evidence>
<keyword evidence="2" id="KW-1185">Reference proteome</keyword>
<evidence type="ECO:0000313" key="2">
    <source>
        <dbReference type="Proteomes" id="UP000325122"/>
    </source>
</evidence>
<organism evidence="1 2">
    <name type="scientific">Alkalicaulis satelles</name>
    <dbReference type="NCBI Taxonomy" id="2609175"/>
    <lineage>
        <taxon>Bacteria</taxon>
        <taxon>Pseudomonadati</taxon>
        <taxon>Pseudomonadota</taxon>
        <taxon>Alphaproteobacteria</taxon>
        <taxon>Maricaulales</taxon>
        <taxon>Maricaulaceae</taxon>
        <taxon>Alkalicaulis</taxon>
    </lineage>
</organism>
<accession>A0A5M6ZJ71</accession>
<name>A0A5M6ZJ71_9PROT</name>
<sequence length="146" mass="15681">MGERRRIFGVGGVFADAAPVRVSAPGMPDGWGHAFYINGLGEPDASMDVVVVMLDDLALAPEIDTLSADCLERPVQRHALALTGWAGGLDAAAPPEWLTPERARYLYEHLKAALTSGAVVQCTDSYALHDALYPRQRVLSDIGHGR</sequence>
<protein>
    <submittedName>
        <fullName evidence="1">Uncharacterized protein</fullName>
    </submittedName>
</protein>